<comment type="similarity">
    <text evidence="2">Belongs to the short-chain dehydrogenases/reductases (SDR) family.</text>
</comment>
<evidence type="ECO:0000256" key="2">
    <source>
        <dbReference type="RuleBase" id="RU000363"/>
    </source>
</evidence>
<dbReference type="PRINTS" id="PR00080">
    <property type="entry name" value="SDRFAMILY"/>
</dbReference>
<evidence type="ECO:0000313" key="3">
    <source>
        <dbReference type="EMBL" id="KAJ6642164.1"/>
    </source>
</evidence>
<evidence type="ECO:0000256" key="1">
    <source>
        <dbReference type="ARBA" id="ARBA00023002"/>
    </source>
</evidence>
<dbReference type="Proteomes" id="UP001151699">
    <property type="component" value="Chromosome B"/>
</dbReference>
<dbReference type="OrthoDB" id="7773959at2759"/>
<dbReference type="SUPFAM" id="SSF51735">
    <property type="entry name" value="NAD(P)-binding Rossmann-fold domains"/>
    <property type="match status" value="1"/>
</dbReference>
<evidence type="ECO:0000313" key="4">
    <source>
        <dbReference type="Proteomes" id="UP001151699"/>
    </source>
</evidence>
<dbReference type="InterPro" id="IPR036291">
    <property type="entry name" value="NAD(P)-bd_dom_sf"/>
</dbReference>
<sequence>MIGYGNTLISTLNETNSLIQSSMIHSSFPALGLRALQFFAKEEASLALVGRNAERFQKVTAKIKEANMKIDPLVILADISVDGEAERIISETLHKFDHLDILINNAGFVIPGSIETTKIADFDLIMGTNVRGTLILTQMAIPHLIATKGNVVNVSSVAGLRQFENLLAYNMSKAALDQFTRCVALELTGKGVRVNSVNPAAIDTNPRENLGLDQENTPEQVAAMEAYGKLHPIGRVGRLYMLLQRWQVTMRAT</sequence>
<dbReference type="Gene3D" id="3.40.50.720">
    <property type="entry name" value="NAD(P)-binding Rossmann-like Domain"/>
    <property type="match status" value="1"/>
</dbReference>
<dbReference type="PRINTS" id="PR00081">
    <property type="entry name" value="GDHRDH"/>
</dbReference>
<dbReference type="AlphaFoldDB" id="A0A9Q0S2I1"/>
<accession>A0A9Q0S2I1</accession>
<dbReference type="EMBL" id="WJQU01000002">
    <property type="protein sequence ID" value="KAJ6642164.1"/>
    <property type="molecule type" value="Genomic_DNA"/>
</dbReference>
<keyword evidence="4" id="KW-1185">Reference proteome</keyword>
<dbReference type="InterPro" id="IPR020904">
    <property type="entry name" value="Sc_DH/Rdtase_CS"/>
</dbReference>
<comment type="caution">
    <text evidence="3">The sequence shown here is derived from an EMBL/GenBank/DDBJ whole genome shotgun (WGS) entry which is preliminary data.</text>
</comment>
<dbReference type="PANTHER" id="PTHR43975">
    <property type="entry name" value="ZGC:101858"/>
    <property type="match status" value="1"/>
</dbReference>
<dbReference type="InterPro" id="IPR002347">
    <property type="entry name" value="SDR_fam"/>
</dbReference>
<dbReference type="PROSITE" id="PS00061">
    <property type="entry name" value="ADH_SHORT"/>
    <property type="match status" value="1"/>
</dbReference>
<proteinExistence type="inferred from homology"/>
<dbReference type="GO" id="GO:0016491">
    <property type="term" value="F:oxidoreductase activity"/>
    <property type="evidence" value="ECO:0007669"/>
    <property type="project" value="UniProtKB-KW"/>
</dbReference>
<organism evidence="3 4">
    <name type="scientific">Pseudolycoriella hygida</name>
    <dbReference type="NCBI Taxonomy" id="35572"/>
    <lineage>
        <taxon>Eukaryota</taxon>
        <taxon>Metazoa</taxon>
        <taxon>Ecdysozoa</taxon>
        <taxon>Arthropoda</taxon>
        <taxon>Hexapoda</taxon>
        <taxon>Insecta</taxon>
        <taxon>Pterygota</taxon>
        <taxon>Neoptera</taxon>
        <taxon>Endopterygota</taxon>
        <taxon>Diptera</taxon>
        <taxon>Nematocera</taxon>
        <taxon>Sciaroidea</taxon>
        <taxon>Sciaridae</taxon>
        <taxon>Pseudolycoriella</taxon>
    </lineage>
</organism>
<reference evidence="3" key="1">
    <citation type="submission" date="2022-07" db="EMBL/GenBank/DDBJ databases">
        <authorList>
            <person name="Trinca V."/>
            <person name="Uliana J.V.C."/>
            <person name="Torres T.T."/>
            <person name="Ward R.J."/>
            <person name="Monesi N."/>
        </authorList>
    </citation>
    <scope>NUCLEOTIDE SEQUENCE</scope>
    <source>
        <strain evidence="3">HSMRA1968</strain>
        <tissue evidence="3">Whole embryos</tissue>
    </source>
</reference>
<protein>
    <submittedName>
        <fullName evidence="3">Oxidoreductase</fullName>
    </submittedName>
</protein>
<keyword evidence="1" id="KW-0560">Oxidoreductase</keyword>
<gene>
    <name evidence="3" type="ORF">Bhyg_07111</name>
</gene>
<name>A0A9Q0S2I1_9DIPT</name>
<dbReference type="Pfam" id="PF00106">
    <property type="entry name" value="adh_short"/>
    <property type="match status" value="1"/>
</dbReference>
<dbReference type="PANTHER" id="PTHR43975:SF2">
    <property type="entry name" value="EG:BACR7A4.14 PROTEIN-RELATED"/>
    <property type="match status" value="1"/>
</dbReference>